<name>A0ABV8KNM8_9ACTN</name>
<dbReference type="InterPro" id="IPR029044">
    <property type="entry name" value="Nucleotide-diphossugar_trans"/>
</dbReference>
<dbReference type="SUPFAM" id="SSF53448">
    <property type="entry name" value="Nucleotide-diphospho-sugar transferases"/>
    <property type="match status" value="1"/>
</dbReference>
<comment type="similarity">
    <text evidence="2">Belongs to the glycosyltransferase 2 family.</text>
</comment>
<dbReference type="GO" id="GO:0016757">
    <property type="term" value="F:glycosyltransferase activity"/>
    <property type="evidence" value="ECO:0007669"/>
    <property type="project" value="UniProtKB-KW"/>
</dbReference>
<proteinExistence type="inferred from homology"/>
<evidence type="ECO:0000256" key="3">
    <source>
        <dbReference type="ARBA" id="ARBA00022676"/>
    </source>
</evidence>
<feature type="domain" description="Glycosyltransferase 2-like" evidence="5">
    <location>
        <begin position="9"/>
        <end position="174"/>
    </location>
</feature>
<dbReference type="RefSeq" id="WP_377546774.1">
    <property type="nucleotide sequence ID" value="NZ_JBHSBN010000010.1"/>
</dbReference>
<protein>
    <submittedName>
        <fullName evidence="6">Glycosyltransferase family 2 protein</fullName>
        <ecNumber evidence="6">2.4.-.-</ecNumber>
    </submittedName>
</protein>
<dbReference type="PANTHER" id="PTHR43179">
    <property type="entry name" value="RHAMNOSYLTRANSFERASE WBBL"/>
    <property type="match status" value="1"/>
</dbReference>
<dbReference type="Gene3D" id="3.90.550.10">
    <property type="entry name" value="Spore Coat Polysaccharide Biosynthesis Protein SpsA, Chain A"/>
    <property type="match status" value="1"/>
</dbReference>
<evidence type="ECO:0000313" key="7">
    <source>
        <dbReference type="Proteomes" id="UP001595868"/>
    </source>
</evidence>
<sequence length="346" mass="37331">MLTSAHGISVVTPVRGRVPELRAMLASVRVAAARCPVPVEVIVVDDSEPHQARQHRDSCRRYGARYLRGPRNVGAKRNIGVRDSRYDVVVFLDSDCRATADLLGRYAAGIDRADADVAAIAGPTFPEPGTGPVFRLMRGSALLNDDLERPARLHRVPWATTCNLAVRRSAFEEVGGFRTDTLDLVGGEDVDFGLRLTGRGFVIACDPQAVVTHASGSTGSLPTVLRRLWTYGRSEQWLVTRHPLGRRTRLNPVTATVVASLVALLGAHSSRRALWLGPATAAALLVRDAHRRGGLTPPLVARTLVEWAFDAGAVSGAVRLRRPDLLLAGFAPADIVPDNPRRAHVG</sequence>
<evidence type="ECO:0000256" key="1">
    <source>
        <dbReference type="ARBA" id="ARBA00004776"/>
    </source>
</evidence>
<evidence type="ECO:0000313" key="6">
    <source>
        <dbReference type="EMBL" id="MFC4107624.1"/>
    </source>
</evidence>
<keyword evidence="7" id="KW-1185">Reference proteome</keyword>
<accession>A0ABV8KNM8</accession>
<dbReference type="Pfam" id="PF00535">
    <property type="entry name" value="Glycos_transf_2"/>
    <property type="match status" value="1"/>
</dbReference>
<organism evidence="6 7">
    <name type="scientific">Micromonospora zhanjiangensis</name>
    <dbReference type="NCBI Taxonomy" id="1522057"/>
    <lineage>
        <taxon>Bacteria</taxon>
        <taxon>Bacillati</taxon>
        <taxon>Actinomycetota</taxon>
        <taxon>Actinomycetes</taxon>
        <taxon>Micromonosporales</taxon>
        <taxon>Micromonosporaceae</taxon>
        <taxon>Micromonospora</taxon>
    </lineage>
</organism>
<dbReference type="Proteomes" id="UP001595868">
    <property type="component" value="Unassembled WGS sequence"/>
</dbReference>
<gene>
    <name evidence="6" type="ORF">ACFOX0_17050</name>
</gene>
<evidence type="ECO:0000259" key="5">
    <source>
        <dbReference type="Pfam" id="PF00535"/>
    </source>
</evidence>
<dbReference type="InterPro" id="IPR001173">
    <property type="entry name" value="Glyco_trans_2-like"/>
</dbReference>
<evidence type="ECO:0000256" key="4">
    <source>
        <dbReference type="ARBA" id="ARBA00022679"/>
    </source>
</evidence>
<dbReference type="EC" id="2.4.-.-" evidence="6"/>
<dbReference type="PANTHER" id="PTHR43179:SF12">
    <property type="entry name" value="GALACTOFURANOSYLTRANSFERASE GLFT2"/>
    <property type="match status" value="1"/>
</dbReference>
<keyword evidence="4 6" id="KW-0808">Transferase</keyword>
<comment type="caution">
    <text evidence="6">The sequence shown here is derived from an EMBL/GenBank/DDBJ whole genome shotgun (WGS) entry which is preliminary data.</text>
</comment>
<dbReference type="EMBL" id="JBHSBN010000010">
    <property type="protein sequence ID" value="MFC4107624.1"/>
    <property type="molecule type" value="Genomic_DNA"/>
</dbReference>
<evidence type="ECO:0000256" key="2">
    <source>
        <dbReference type="ARBA" id="ARBA00006739"/>
    </source>
</evidence>
<reference evidence="7" key="1">
    <citation type="journal article" date="2019" name="Int. J. Syst. Evol. Microbiol.">
        <title>The Global Catalogue of Microorganisms (GCM) 10K type strain sequencing project: providing services to taxonomists for standard genome sequencing and annotation.</title>
        <authorList>
            <consortium name="The Broad Institute Genomics Platform"/>
            <consortium name="The Broad Institute Genome Sequencing Center for Infectious Disease"/>
            <person name="Wu L."/>
            <person name="Ma J."/>
        </authorList>
    </citation>
    <scope>NUCLEOTIDE SEQUENCE [LARGE SCALE GENOMIC DNA]</scope>
    <source>
        <strain evidence="7">2902at01</strain>
    </source>
</reference>
<comment type="pathway">
    <text evidence="1">Cell wall biogenesis; cell wall polysaccharide biosynthesis.</text>
</comment>
<keyword evidence="3 6" id="KW-0328">Glycosyltransferase</keyword>